<protein>
    <submittedName>
        <fullName evidence="2">Uncharacterized protein</fullName>
    </submittedName>
</protein>
<dbReference type="EMBL" id="CP051006">
    <property type="protein sequence ID" value="QNT90699.1"/>
    <property type="molecule type" value="Genomic_DNA"/>
</dbReference>
<evidence type="ECO:0000313" key="2">
    <source>
        <dbReference type="EMBL" id="QNT90699.1"/>
    </source>
</evidence>
<gene>
    <name evidence="2" type="ORF">HEP81_00362</name>
</gene>
<reference evidence="2 3" key="1">
    <citation type="submission" date="2020-04" db="EMBL/GenBank/DDBJ databases">
        <title>Characterization and engineering of Streptomyces griseofuscus DSM40191 as a potential heterologous host for expression of BGCs.</title>
        <authorList>
            <person name="Gren T."/>
            <person name="Whitford C.M."/>
            <person name="Mohite O.S."/>
            <person name="Joergensen T.S."/>
            <person name="Nielsen J.B."/>
            <person name="Lee S.Y."/>
            <person name="Weber T."/>
        </authorList>
    </citation>
    <scope>NUCLEOTIDE SEQUENCE [LARGE SCALE GENOMIC DNA]</scope>
    <source>
        <strain evidence="2 3">DSM 40191</strain>
    </source>
</reference>
<feature type="compositionally biased region" description="Low complexity" evidence="1">
    <location>
        <begin position="1"/>
        <end position="15"/>
    </location>
</feature>
<feature type="region of interest" description="Disordered" evidence="1">
    <location>
        <begin position="1"/>
        <end position="153"/>
    </location>
</feature>
<feature type="compositionally biased region" description="Low complexity" evidence="1">
    <location>
        <begin position="80"/>
        <end position="102"/>
    </location>
</feature>
<name>A0A7H1PRL9_9ACTN</name>
<feature type="compositionally biased region" description="Low complexity" evidence="1">
    <location>
        <begin position="116"/>
        <end position="132"/>
    </location>
</feature>
<evidence type="ECO:0000313" key="3">
    <source>
        <dbReference type="Proteomes" id="UP000516422"/>
    </source>
</evidence>
<accession>A0A7H1PRL9</accession>
<feature type="compositionally biased region" description="Basic and acidic residues" evidence="1">
    <location>
        <begin position="34"/>
        <end position="43"/>
    </location>
</feature>
<proteinExistence type="predicted"/>
<dbReference type="KEGG" id="sgf:HEP81_00362"/>
<evidence type="ECO:0000256" key="1">
    <source>
        <dbReference type="SAM" id="MobiDB-lite"/>
    </source>
</evidence>
<organism evidence="2 3">
    <name type="scientific">Streptomyces griseofuscus</name>
    <dbReference type="NCBI Taxonomy" id="146922"/>
    <lineage>
        <taxon>Bacteria</taxon>
        <taxon>Bacillati</taxon>
        <taxon>Actinomycetota</taxon>
        <taxon>Actinomycetes</taxon>
        <taxon>Kitasatosporales</taxon>
        <taxon>Streptomycetaceae</taxon>
        <taxon>Streptomyces</taxon>
    </lineage>
</organism>
<dbReference type="Proteomes" id="UP000516422">
    <property type="component" value="Chromosome"/>
</dbReference>
<dbReference type="AlphaFoldDB" id="A0A7H1PRL9"/>
<sequence length="320" mass="34002">MAGGRPATTGTAGVGDPPRRQAWKVGHRAAPVPADRRDRDRRYPPLAPDAGSGDRARPVPGWPLARPRFGQAGRDPSPLRYRCGRTTGARGTPAGSAVIRSSRTGRRSCRCAPGTGRSPPTSAGSRSGSTRGPAGGTGRAGRARRRSPTVPRLWSRAVRRRMPNARLRKRRRWSSAFGSAAGRVYGSDHDDPHPGPLPHRTYAALVGGPLDGLLLDFTGWRPEEVDDGVALMTEPGGGPVAGRCRARVPTSPAHPGPSVACPVVGSRQIPRLGLLPGRSLPASSRSLSTAGRPTRSILRRTWPRIWAMKNPPVPAKPAWS</sequence>